<evidence type="ECO:0000313" key="1">
    <source>
        <dbReference type="EMBL" id="KAH0552270.1"/>
    </source>
</evidence>
<accession>A0AAV7IKN6</accession>
<organism evidence="1 2">
    <name type="scientific">Cotesia glomerata</name>
    <name type="common">Lepidopteran parasitic wasp</name>
    <name type="synonym">Apanteles glomeratus</name>
    <dbReference type="NCBI Taxonomy" id="32391"/>
    <lineage>
        <taxon>Eukaryota</taxon>
        <taxon>Metazoa</taxon>
        <taxon>Ecdysozoa</taxon>
        <taxon>Arthropoda</taxon>
        <taxon>Hexapoda</taxon>
        <taxon>Insecta</taxon>
        <taxon>Pterygota</taxon>
        <taxon>Neoptera</taxon>
        <taxon>Endopterygota</taxon>
        <taxon>Hymenoptera</taxon>
        <taxon>Apocrita</taxon>
        <taxon>Ichneumonoidea</taxon>
        <taxon>Braconidae</taxon>
        <taxon>Microgastrinae</taxon>
        <taxon>Cotesia</taxon>
    </lineage>
</organism>
<evidence type="ECO:0000313" key="2">
    <source>
        <dbReference type="Proteomes" id="UP000826195"/>
    </source>
</evidence>
<dbReference type="EMBL" id="JAHXZJ010001492">
    <property type="protein sequence ID" value="KAH0552270.1"/>
    <property type="molecule type" value="Genomic_DNA"/>
</dbReference>
<dbReference type="AlphaFoldDB" id="A0AAV7IKN6"/>
<keyword evidence="2" id="KW-1185">Reference proteome</keyword>
<protein>
    <submittedName>
        <fullName evidence="1">Uncharacterized protein</fullName>
    </submittedName>
</protein>
<dbReference type="Proteomes" id="UP000826195">
    <property type="component" value="Unassembled WGS sequence"/>
</dbReference>
<comment type="caution">
    <text evidence="1">The sequence shown here is derived from an EMBL/GenBank/DDBJ whole genome shotgun (WGS) entry which is preliminary data.</text>
</comment>
<name>A0AAV7IKN6_COTGL</name>
<sequence length="131" mass="14607">MVFERQKFTVNGCITPILGCPLILCSVKNKRERGLSVILEKLGIHRIIGSEASNSRAAVRACVQPPGTGIRFSLYTLFSLNLNARIREDLLLCKFDESLLDCSEVCTRDISRGRFTRGTSGSVFNLRAENR</sequence>
<reference evidence="1 2" key="1">
    <citation type="journal article" date="2021" name="J. Hered.">
        <title>A chromosome-level genome assembly of the parasitoid wasp, Cotesia glomerata (Hymenoptera: Braconidae).</title>
        <authorList>
            <person name="Pinto B.J."/>
            <person name="Weis J.J."/>
            <person name="Gamble T."/>
            <person name="Ode P.J."/>
            <person name="Paul R."/>
            <person name="Zaspel J.M."/>
        </authorList>
    </citation>
    <scope>NUCLEOTIDE SEQUENCE [LARGE SCALE GENOMIC DNA]</scope>
    <source>
        <strain evidence="1">CgM1</strain>
    </source>
</reference>
<proteinExistence type="predicted"/>
<gene>
    <name evidence="1" type="ORF">KQX54_008033</name>
</gene>